<keyword evidence="1" id="KW-0812">Transmembrane</keyword>
<accession>A0ABT4X2K8</accession>
<organism evidence="2 3">
    <name type="scientific">Bacillus changyiensis</name>
    <dbReference type="NCBI Taxonomy" id="3004103"/>
    <lineage>
        <taxon>Bacteria</taxon>
        <taxon>Bacillati</taxon>
        <taxon>Bacillota</taxon>
        <taxon>Bacilli</taxon>
        <taxon>Bacillales</taxon>
        <taxon>Bacillaceae</taxon>
        <taxon>Bacillus</taxon>
    </lineage>
</organism>
<evidence type="ECO:0000256" key="1">
    <source>
        <dbReference type="SAM" id="Phobius"/>
    </source>
</evidence>
<proteinExistence type="predicted"/>
<dbReference type="Proteomes" id="UP001211894">
    <property type="component" value="Unassembled WGS sequence"/>
</dbReference>
<keyword evidence="1" id="KW-1133">Transmembrane helix</keyword>
<evidence type="ECO:0000313" key="2">
    <source>
        <dbReference type="EMBL" id="MDA7026425.1"/>
    </source>
</evidence>
<protein>
    <submittedName>
        <fullName evidence="2">Uncharacterized protein</fullName>
    </submittedName>
</protein>
<reference evidence="2 3" key="1">
    <citation type="submission" date="2023-01" db="EMBL/GenBank/DDBJ databases">
        <title>Bacillus changyiensis sp. nov., isolated from a coastal deposit.</title>
        <authorList>
            <person name="Xiao G."/>
            <person name="Lai Q."/>
            <person name="Hu Z."/>
            <person name="Shao Z."/>
        </authorList>
    </citation>
    <scope>NUCLEOTIDE SEQUENCE [LARGE SCALE GENOMIC DNA]</scope>
    <source>
        <strain evidence="2 3">CLL-7-23</strain>
    </source>
</reference>
<evidence type="ECO:0000313" key="3">
    <source>
        <dbReference type="Proteomes" id="UP001211894"/>
    </source>
</evidence>
<sequence length="43" mass="4910">MASVKENTSPLVTTMVLIVVAIVVFTLEAMWKRYQKKQDPKSK</sequence>
<keyword evidence="3" id="KW-1185">Reference proteome</keyword>
<gene>
    <name evidence="2" type="ORF">PJ311_07315</name>
</gene>
<name>A0ABT4X2K8_9BACI</name>
<dbReference type="EMBL" id="JAQKAB010000004">
    <property type="protein sequence ID" value="MDA7026425.1"/>
    <property type="molecule type" value="Genomic_DNA"/>
</dbReference>
<comment type="caution">
    <text evidence="2">The sequence shown here is derived from an EMBL/GenBank/DDBJ whole genome shotgun (WGS) entry which is preliminary data.</text>
</comment>
<feature type="transmembrane region" description="Helical" evidence="1">
    <location>
        <begin position="12"/>
        <end position="31"/>
    </location>
</feature>
<keyword evidence="1" id="KW-0472">Membrane</keyword>
<dbReference type="RefSeq" id="WP_271340289.1">
    <property type="nucleotide sequence ID" value="NZ_JAQKAB010000004.1"/>
</dbReference>